<dbReference type="EMBL" id="CAADRA010004519">
    <property type="protein sequence ID" value="VFT84650.1"/>
    <property type="molecule type" value="Genomic_DNA"/>
</dbReference>
<accession>A0A485KIR1</accession>
<protein>
    <submittedName>
        <fullName evidence="2">Aste57867_7750 protein</fullName>
    </submittedName>
</protein>
<dbReference type="AlphaFoldDB" id="A0A485KIR1"/>
<reference evidence="1" key="2">
    <citation type="submission" date="2019-06" db="EMBL/GenBank/DDBJ databases">
        <title>Genomics analysis of Aphanomyces spp. identifies a new class of oomycete effector associated with host adaptation.</title>
        <authorList>
            <person name="Gaulin E."/>
        </authorList>
    </citation>
    <scope>NUCLEOTIDE SEQUENCE</scope>
    <source>
        <strain evidence="1">CBS 578.67</strain>
    </source>
</reference>
<dbReference type="Proteomes" id="UP000332933">
    <property type="component" value="Unassembled WGS sequence"/>
</dbReference>
<evidence type="ECO:0000313" key="1">
    <source>
        <dbReference type="EMBL" id="KAF0702800.1"/>
    </source>
</evidence>
<proteinExistence type="predicted"/>
<dbReference type="EMBL" id="VJMH01004501">
    <property type="protein sequence ID" value="KAF0702800.1"/>
    <property type="molecule type" value="Genomic_DNA"/>
</dbReference>
<gene>
    <name evidence="2" type="primary">Aste57867_7750</name>
    <name evidence="1" type="ORF">As57867_007721</name>
    <name evidence="2" type="ORF">ASTE57867_7750</name>
</gene>
<organism evidence="2 3">
    <name type="scientific">Aphanomyces stellatus</name>
    <dbReference type="NCBI Taxonomy" id="120398"/>
    <lineage>
        <taxon>Eukaryota</taxon>
        <taxon>Sar</taxon>
        <taxon>Stramenopiles</taxon>
        <taxon>Oomycota</taxon>
        <taxon>Saprolegniomycetes</taxon>
        <taxon>Saprolegniales</taxon>
        <taxon>Verrucalvaceae</taxon>
        <taxon>Aphanomyces</taxon>
    </lineage>
</organism>
<keyword evidence="3" id="KW-1185">Reference proteome</keyword>
<reference evidence="2 3" key="1">
    <citation type="submission" date="2019-03" db="EMBL/GenBank/DDBJ databases">
        <authorList>
            <person name="Gaulin E."/>
            <person name="Dumas B."/>
        </authorList>
    </citation>
    <scope>NUCLEOTIDE SEQUENCE [LARGE SCALE GENOMIC DNA]</scope>
    <source>
        <strain evidence="2">CBS 568.67</strain>
    </source>
</reference>
<name>A0A485KIR1_9STRA</name>
<dbReference type="SUPFAM" id="SSF55961">
    <property type="entry name" value="Bet v1-like"/>
    <property type="match status" value="1"/>
</dbReference>
<sequence>MGCCYSHVDRFMDEEFNVPVSVDAAIDFLSGPDNWKLILNKPTAVVIDPTTFEIGGAFLFSDVHVDKSKPSEQLSYVVQAHIAGFRGALSLEVTWSFTPTTTGSGCTIRRVIRHCRQHRLLLVPLIPIARPVTFQENITIASLLANTSKTE</sequence>
<evidence type="ECO:0000313" key="2">
    <source>
        <dbReference type="EMBL" id="VFT84650.1"/>
    </source>
</evidence>
<evidence type="ECO:0000313" key="3">
    <source>
        <dbReference type="Proteomes" id="UP000332933"/>
    </source>
</evidence>